<sequence length="162" mass="17950">MIIYFGADHLGFKLKEYLKDFVKNEGFEIADLGNDHYDEDDDYPDFAAAVARKVSRGFESSRGIVICGSGVGVDVVANKFPNVRSALAMSPNQAFDSRNDINTNVLTLAADFLDGEAAKKIVRVWLSTPFSDEPRHQRRLSKIVQVESEILESGSLKNESGF</sequence>
<protein>
    <submittedName>
        <fullName evidence="2">Ribose-5-phosphate isomerase</fullName>
    </submittedName>
</protein>
<accession>A0A2H0NBJ6</accession>
<dbReference type="GO" id="GO:0005975">
    <property type="term" value="P:carbohydrate metabolic process"/>
    <property type="evidence" value="ECO:0007669"/>
    <property type="project" value="InterPro"/>
</dbReference>
<reference evidence="2 3" key="1">
    <citation type="submission" date="2017-09" db="EMBL/GenBank/DDBJ databases">
        <title>Depth-based differentiation of microbial function through sediment-hosted aquifers and enrichment of novel symbionts in the deep terrestrial subsurface.</title>
        <authorList>
            <person name="Probst A.J."/>
            <person name="Ladd B."/>
            <person name="Jarett J.K."/>
            <person name="Geller-Mcgrath D.E."/>
            <person name="Sieber C.M."/>
            <person name="Emerson J.B."/>
            <person name="Anantharaman K."/>
            <person name="Thomas B.C."/>
            <person name="Malmstrom R."/>
            <person name="Stieglmeier M."/>
            <person name="Klingl A."/>
            <person name="Woyke T."/>
            <person name="Ryan C.M."/>
            <person name="Banfield J.F."/>
        </authorList>
    </citation>
    <scope>NUCLEOTIDE SEQUENCE [LARGE SCALE GENOMIC DNA]</scope>
    <source>
        <strain evidence="2">CG11_big_fil_rev_8_21_14_0_20_38_23</strain>
    </source>
</reference>
<comment type="similarity">
    <text evidence="1">Belongs to the LacAB/RpiB family.</text>
</comment>
<organism evidence="2 3">
    <name type="scientific">Candidatus Jorgensenbacteria bacterium CG11_big_fil_rev_8_21_14_0_20_38_23</name>
    <dbReference type="NCBI Taxonomy" id="1974594"/>
    <lineage>
        <taxon>Bacteria</taxon>
        <taxon>Candidatus Joergenseniibacteriota</taxon>
    </lineage>
</organism>
<name>A0A2H0NBJ6_9BACT</name>
<keyword evidence="2" id="KW-0413">Isomerase</keyword>
<dbReference type="InterPro" id="IPR003500">
    <property type="entry name" value="RpiB_LacA_LacB"/>
</dbReference>
<gene>
    <name evidence="2" type="ORF">COV54_02865</name>
</gene>
<evidence type="ECO:0000256" key="1">
    <source>
        <dbReference type="ARBA" id="ARBA00008754"/>
    </source>
</evidence>
<dbReference type="AlphaFoldDB" id="A0A2H0NBJ6"/>
<dbReference type="PIRSF" id="PIRSF005384">
    <property type="entry name" value="RpiB_LacA_B"/>
    <property type="match status" value="1"/>
</dbReference>
<dbReference type="InterPro" id="IPR036569">
    <property type="entry name" value="RpiB_LacA_LacB_sf"/>
</dbReference>
<evidence type="ECO:0000313" key="3">
    <source>
        <dbReference type="Proteomes" id="UP000228867"/>
    </source>
</evidence>
<dbReference type="Gene3D" id="3.40.1400.10">
    <property type="entry name" value="Sugar-phosphate isomerase, RpiB/LacA/LacB"/>
    <property type="match status" value="1"/>
</dbReference>
<dbReference type="PANTHER" id="PTHR30345">
    <property type="entry name" value="RIBOSE-5-PHOSPHATE ISOMERASE B"/>
    <property type="match status" value="1"/>
</dbReference>
<dbReference type="EMBL" id="PCWR01000060">
    <property type="protein sequence ID" value="PIR06251.1"/>
    <property type="molecule type" value="Genomic_DNA"/>
</dbReference>
<dbReference type="PANTHER" id="PTHR30345:SF0">
    <property type="entry name" value="DNA DAMAGE-REPAIR_TOLERATION PROTEIN DRT102"/>
    <property type="match status" value="1"/>
</dbReference>
<dbReference type="GO" id="GO:0016861">
    <property type="term" value="F:intramolecular oxidoreductase activity, interconverting aldoses and ketoses"/>
    <property type="evidence" value="ECO:0007669"/>
    <property type="project" value="UniProtKB-ARBA"/>
</dbReference>
<proteinExistence type="inferred from homology"/>
<dbReference type="Pfam" id="PF02502">
    <property type="entry name" value="LacAB_rpiB"/>
    <property type="match status" value="1"/>
</dbReference>
<dbReference type="NCBIfam" id="NF004051">
    <property type="entry name" value="PRK05571.1"/>
    <property type="match status" value="1"/>
</dbReference>
<evidence type="ECO:0000313" key="2">
    <source>
        <dbReference type="EMBL" id="PIR06251.1"/>
    </source>
</evidence>
<comment type="caution">
    <text evidence="2">The sequence shown here is derived from an EMBL/GenBank/DDBJ whole genome shotgun (WGS) entry which is preliminary data.</text>
</comment>
<dbReference type="SUPFAM" id="SSF89623">
    <property type="entry name" value="Ribose/Galactose isomerase RpiB/AlsB"/>
    <property type="match status" value="1"/>
</dbReference>
<dbReference type="NCBIfam" id="TIGR00689">
    <property type="entry name" value="rpiB_lacA_lacB"/>
    <property type="match status" value="1"/>
</dbReference>
<dbReference type="Proteomes" id="UP000228867">
    <property type="component" value="Unassembled WGS sequence"/>
</dbReference>